<protein>
    <submittedName>
        <fullName evidence="4">Uncharacterized protein</fullName>
    </submittedName>
</protein>
<reference evidence="4" key="1">
    <citation type="submission" date="2021-01" db="EMBL/GenBank/DDBJ databases">
        <authorList>
            <person name="Corre E."/>
            <person name="Pelletier E."/>
            <person name="Niang G."/>
            <person name="Scheremetjew M."/>
            <person name="Finn R."/>
            <person name="Kale V."/>
            <person name="Holt S."/>
            <person name="Cochrane G."/>
            <person name="Meng A."/>
            <person name="Brown T."/>
            <person name="Cohen L."/>
        </authorList>
    </citation>
    <scope>NUCLEOTIDE SEQUENCE</scope>
    <source>
        <strain evidence="4">ECT3854</strain>
    </source>
</reference>
<dbReference type="SUPFAM" id="SSF48403">
    <property type="entry name" value="Ankyrin repeat"/>
    <property type="match status" value="1"/>
</dbReference>
<sequence length="250" mass="28359">MKHQRDEGNDQSAPPVPLRPNSAIVVPKATPVAPKTSSAQLPVKEWNKRLKTTSGCVKAPVMIRSTAPAKRKEGVSPVVYLRSLHPPSTCRIKRYDGMSFARPRDEDLAAYDSAVVTALRKSDLGQLRAMHTNGKSMNACNQFGESLLHMACRRADVKVVKLLVLEFHVRVDVRDDYGRTPLHDACWTTTPNFELMDVLVEAVDPRLLLAEDVRGHTPFDYARREHWNEWLQFLKDRKERLQRTELKVVA</sequence>
<feature type="region of interest" description="Disordered" evidence="3">
    <location>
        <begin position="1"/>
        <end position="21"/>
    </location>
</feature>
<keyword evidence="1" id="KW-0677">Repeat</keyword>
<evidence type="ECO:0000256" key="2">
    <source>
        <dbReference type="ARBA" id="ARBA00023043"/>
    </source>
</evidence>
<name>A0A7S1GN04_CYCTE</name>
<dbReference type="InterPro" id="IPR002110">
    <property type="entry name" value="Ankyrin_rpt"/>
</dbReference>
<evidence type="ECO:0000256" key="3">
    <source>
        <dbReference type="SAM" id="MobiDB-lite"/>
    </source>
</evidence>
<evidence type="ECO:0000256" key="1">
    <source>
        <dbReference type="ARBA" id="ARBA00022737"/>
    </source>
</evidence>
<organism evidence="4">
    <name type="scientific">Cyclophora tenuis</name>
    <name type="common">Marine diatom</name>
    <dbReference type="NCBI Taxonomy" id="216820"/>
    <lineage>
        <taxon>Eukaryota</taxon>
        <taxon>Sar</taxon>
        <taxon>Stramenopiles</taxon>
        <taxon>Ochrophyta</taxon>
        <taxon>Bacillariophyta</taxon>
        <taxon>Fragilariophyceae</taxon>
        <taxon>Fragilariophycidae</taxon>
        <taxon>Cyclophorales</taxon>
        <taxon>Cyclophoraceae</taxon>
        <taxon>Cyclophora</taxon>
    </lineage>
</organism>
<dbReference type="InterPro" id="IPR036770">
    <property type="entry name" value="Ankyrin_rpt-contain_sf"/>
</dbReference>
<dbReference type="Gene3D" id="1.25.40.20">
    <property type="entry name" value="Ankyrin repeat-containing domain"/>
    <property type="match status" value="1"/>
</dbReference>
<dbReference type="AlphaFoldDB" id="A0A7S1GN04"/>
<dbReference type="SMART" id="SM00248">
    <property type="entry name" value="ANK"/>
    <property type="match status" value="2"/>
</dbReference>
<dbReference type="PANTHER" id="PTHR24161">
    <property type="entry name" value="ANK_REP_REGION DOMAIN-CONTAINING PROTEIN-RELATED"/>
    <property type="match status" value="1"/>
</dbReference>
<dbReference type="PANTHER" id="PTHR24161:SF124">
    <property type="entry name" value="TRANSIENT RECEPTOR POTENTIAL CHANNEL PYREXIA"/>
    <property type="match status" value="1"/>
</dbReference>
<keyword evidence="2" id="KW-0040">ANK repeat</keyword>
<dbReference type="EMBL" id="HBFW01017503">
    <property type="protein sequence ID" value="CAD8940147.1"/>
    <property type="molecule type" value="Transcribed_RNA"/>
</dbReference>
<gene>
    <name evidence="4" type="ORF">CTEN0397_LOCUS11213</name>
</gene>
<dbReference type="Pfam" id="PF12796">
    <property type="entry name" value="Ank_2"/>
    <property type="match status" value="1"/>
</dbReference>
<evidence type="ECO:0000313" key="4">
    <source>
        <dbReference type="EMBL" id="CAD8940147.1"/>
    </source>
</evidence>
<accession>A0A7S1GN04</accession>
<proteinExistence type="predicted"/>